<dbReference type="RefSeq" id="XP_040633624.1">
    <property type="nucleotide sequence ID" value="XM_040783415.1"/>
</dbReference>
<dbReference type="HOGENOM" id="CLU_169170_0_0_1"/>
<dbReference type="Proteomes" id="UP000019804">
    <property type="component" value="Unassembled WGS sequence"/>
</dbReference>
<evidence type="ECO:0000256" key="1">
    <source>
        <dbReference type="SAM" id="MobiDB-lite"/>
    </source>
</evidence>
<gene>
    <name evidence="2" type="ORF">EURHEDRAFT_431792</name>
</gene>
<organism evidence="2 3">
    <name type="scientific">Aspergillus ruber (strain CBS 135680)</name>
    <dbReference type="NCBI Taxonomy" id="1388766"/>
    <lineage>
        <taxon>Eukaryota</taxon>
        <taxon>Fungi</taxon>
        <taxon>Dikarya</taxon>
        <taxon>Ascomycota</taxon>
        <taxon>Pezizomycotina</taxon>
        <taxon>Eurotiomycetes</taxon>
        <taxon>Eurotiomycetidae</taxon>
        <taxon>Eurotiales</taxon>
        <taxon>Aspergillaceae</taxon>
        <taxon>Aspergillus</taxon>
        <taxon>Aspergillus subgen. Aspergillus</taxon>
    </lineage>
</organism>
<dbReference type="OrthoDB" id="4502494at2759"/>
<protein>
    <submittedName>
        <fullName evidence="2">Uncharacterized protein</fullName>
    </submittedName>
</protein>
<name>A0A017RZW3_ASPRC</name>
<proteinExistence type="predicted"/>
<evidence type="ECO:0000313" key="2">
    <source>
        <dbReference type="EMBL" id="EYE89934.1"/>
    </source>
</evidence>
<dbReference type="AlphaFoldDB" id="A0A017RZW3"/>
<keyword evidence="3" id="KW-1185">Reference proteome</keyword>
<accession>A0A017RZW3</accession>
<dbReference type="GeneID" id="63698539"/>
<evidence type="ECO:0000313" key="3">
    <source>
        <dbReference type="Proteomes" id="UP000019804"/>
    </source>
</evidence>
<feature type="non-terminal residue" evidence="2">
    <location>
        <position position="113"/>
    </location>
</feature>
<feature type="non-terminal residue" evidence="2">
    <location>
        <position position="1"/>
    </location>
</feature>
<reference evidence="3" key="1">
    <citation type="journal article" date="2014" name="Nat. Commun.">
        <title>Genomic adaptations of the halophilic Dead Sea filamentous fungus Eurotium rubrum.</title>
        <authorList>
            <person name="Kis-Papo T."/>
            <person name="Weig A.R."/>
            <person name="Riley R."/>
            <person name="Persoh D."/>
            <person name="Salamov A."/>
            <person name="Sun H."/>
            <person name="Lipzen A."/>
            <person name="Wasser S.P."/>
            <person name="Rambold G."/>
            <person name="Grigoriev I.V."/>
            <person name="Nevo E."/>
        </authorList>
    </citation>
    <scope>NUCLEOTIDE SEQUENCE [LARGE SCALE GENOMIC DNA]</scope>
    <source>
        <strain evidence="3">CBS 135680</strain>
    </source>
</reference>
<feature type="region of interest" description="Disordered" evidence="1">
    <location>
        <begin position="85"/>
        <end position="113"/>
    </location>
</feature>
<dbReference type="STRING" id="1388766.A0A017RZW3"/>
<sequence>AAIGAAPFQRHLKKKDTEIFITSLSEIDRIIEEKRAEERHGEDCQEQELVQQLLPQQYQEYADVFSKAASDELPPRRANDYRIELEEGKTGESAVSYSPLYKQTNEELEAARD</sequence>
<dbReference type="EMBL" id="KK088492">
    <property type="protein sequence ID" value="EYE89934.1"/>
    <property type="molecule type" value="Genomic_DNA"/>
</dbReference>